<feature type="region of interest" description="Disordered" evidence="1">
    <location>
        <begin position="35"/>
        <end position="55"/>
    </location>
</feature>
<proteinExistence type="predicted"/>
<name>A0A8J4XPU9_CHIOP</name>
<dbReference type="EMBL" id="JACEEZ010024965">
    <property type="protein sequence ID" value="KAG0706019.1"/>
    <property type="molecule type" value="Genomic_DNA"/>
</dbReference>
<organism evidence="2 3">
    <name type="scientific">Chionoecetes opilio</name>
    <name type="common">Atlantic snow crab</name>
    <name type="synonym">Cancer opilio</name>
    <dbReference type="NCBI Taxonomy" id="41210"/>
    <lineage>
        <taxon>Eukaryota</taxon>
        <taxon>Metazoa</taxon>
        <taxon>Ecdysozoa</taxon>
        <taxon>Arthropoda</taxon>
        <taxon>Crustacea</taxon>
        <taxon>Multicrustacea</taxon>
        <taxon>Malacostraca</taxon>
        <taxon>Eumalacostraca</taxon>
        <taxon>Eucarida</taxon>
        <taxon>Decapoda</taxon>
        <taxon>Pleocyemata</taxon>
        <taxon>Brachyura</taxon>
        <taxon>Eubrachyura</taxon>
        <taxon>Majoidea</taxon>
        <taxon>Majidae</taxon>
        <taxon>Chionoecetes</taxon>
    </lineage>
</organism>
<accession>A0A8J4XPU9</accession>
<gene>
    <name evidence="2" type="ORF">GWK47_024380</name>
</gene>
<dbReference type="AlphaFoldDB" id="A0A8J4XPU9"/>
<evidence type="ECO:0000256" key="1">
    <source>
        <dbReference type="SAM" id="MobiDB-lite"/>
    </source>
</evidence>
<evidence type="ECO:0000313" key="2">
    <source>
        <dbReference type="EMBL" id="KAG0706019.1"/>
    </source>
</evidence>
<keyword evidence="3" id="KW-1185">Reference proteome</keyword>
<dbReference type="Proteomes" id="UP000770661">
    <property type="component" value="Unassembled WGS sequence"/>
</dbReference>
<feature type="region of interest" description="Disordered" evidence="1">
    <location>
        <begin position="74"/>
        <end position="98"/>
    </location>
</feature>
<sequence length="166" mass="18526">MSGTFLPFWHYNQSINPSDNDYGMEEVEEVEEEVIDEGIEEDQPPIQHAFPPLPVAGGENTKFIVTLEGVDSEGFPEKEEPLGIRSRLGVRPPPTDMEDQVEEYIEEVEEWEEEEEMPEEGMPSVVPVGGLVTGVKARLQKAATTQALNLQPGKCLWACVFLPVNI</sequence>
<evidence type="ECO:0000313" key="3">
    <source>
        <dbReference type="Proteomes" id="UP000770661"/>
    </source>
</evidence>
<protein>
    <submittedName>
        <fullName evidence="2">Uncharacterized protein</fullName>
    </submittedName>
</protein>
<reference evidence="2" key="1">
    <citation type="submission" date="2020-07" db="EMBL/GenBank/DDBJ databases">
        <title>The High-quality genome of the commercially important snow crab, Chionoecetes opilio.</title>
        <authorList>
            <person name="Jeong J.-H."/>
            <person name="Ryu S."/>
        </authorList>
    </citation>
    <scope>NUCLEOTIDE SEQUENCE</scope>
    <source>
        <strain evidence="2">MADBK_172401_WGS</strain>
        <tissue evidence="2">Digestive gland</tissue>
    </source>
</reference>
<comment type="caution">
    <text evidence="2">The sequence shown here is derived from an EMBL/GenBank/DDBJ whole genome shotgun (WGS) entry which is preliminary data.</text>
</comment>